<dbReference type="PRINTS" id="PR00507">
    <property type="entry name" value="N12N6MTFRASE"/>
</dbReference>
<proteinExistence type="inferred from homology"/>
<evidence type="ECO:0000313" key="14">
    <source>
        <dbReference type="Proteomes" id="UP000076078"/>
    </source>
</evidence>
<dbReference type="EC" id="2.1.1.214" evidence="9"/>
<dbReference type="Gene3D" id="3.40.50.150">
    <property type="entry name" value="Vaccinia Virus protein VP39"/>
    <property type="match status" value="1"/>
</dbReference>
<dbReference type="GO" id="GO:0008033">
    <property type="term" value="P:tRNA processing"/>
    <property type="evidence" value="ECO:0007669"/>
    <property type="project" value="UniProtKB-UniRule"/>
</dbReference>
<comment type="caution">
    <text evidence="13">The sequence shown here is derived from an EMBL/GenBank/DDBJ whole genome shotgun (WGS) entry which is preliminary data.</text>
</comment>
<keyword evidence="5 10" id="KW-0808">Transferase</keyword>
<dbReference type="GO" id="GO:0005737">
    <property type="term" value="C:cytoplasm"/>
    <property type="evidence" value="ECO:0007669"/>
    <property type="project" value="UniProtKB-SubCell"/>
</dbReference>
<dbReference type="SUPFAM" id="SSF53335">
    <property type="entry name" value="S-adenosyl-L-methionine-dependent methyltransferases"/>
    <property type="match status" value="1"/>
</dbReference>
<comment type="similarity">
    <text evidence="10">Belongs to the class I-like SAM-binding methyltransferase superfamily. TRM11 methyltransferase family.</text>
</comment>
<comment type="subcellular location">
    <subcellularLocation>
        <location evidence="1">Cytoplasm</location>
    </subcellularLocation>
</comment>
<dbReference type="InterPro" id="IPR029063">
    <property type="entry name" value="SAM-dependent_MTases_sf"/>
</dbReference>
<dbReference type="InterPro" id="IPR016691">
    <property type="entry name" value="TRMT11"/>
</dbReference>
<dbReference type="EMBL" id="LODT01000011">
    <property type="protein sequence ID" value="KYR01168.1"/>
    <property type="molecule type" value="Genomic_DNA"/>
</dbReference>
<protein>
    <recommendedName>
        <fullName evidence="9">tRNA (guanine(10)-N(2))-methyltransferase</fullName>
        <ecNumber evidence="9">2.1.1.214</ecNumber>
    </recommendedName>
</protein>
<feature type="domain" description="Ribosomal RNA large subunit methyltransferase K/L-like methyltransferase" evidence="11">
    <location>
        <begin position="196"/>
        <end position="312"/>
    </location>
</feature>
<evidence type="ECO:0000256" key="1">
    <source>
        <dbReference type="ARBA" id="ARBA00004496"/>
    </source>
</evidence>
<dbReference type="InParanoid" id="A0A152A4J7"/>
<evidence type="ECO:0000313" key="13">
    <source>
        <dbReference type="EMBL" id="KYR01168.1"/>
    </source>
</evidence>
<dbReference type="PROSITE" id="PS51627">
    <property type="entry name" value="SAM_MT_TRM11"/>
    <property type="match status" value="1"/>
</dbReference>
<dbReference type="InterPro" id="IPR002052">
    <property type="entry name" value="DNA_methylase_N6_adenine_CS"/>
</dbReference>
<keyword evidence="2" id="KW-0963">Cytoplasm</keyword>
<dbReference type="CDD" id="cd02440">
    <property type="entry name" value="AdoMet_MTases"/>
    <property type="match status" value="1"/>
</dbReference>
<dbReference type="PANTHER" id="PTHR13370:SF3">
    <property type="entry name" value="TRNA (GUANINE(10)-N2)-METHYLTRANSFERASE HOMOLOG"/>
    <property type="match status" value="1"/>
</dbReference>
<evidence type="ECO:0000256" key="4">
    <source>
        <dbReference type="ARBA" id="ARBA00022603"/>
    </source>
</evidence>
<keyword evidence="4 10" id="KW-0489">Methyltransferase</keyword>
<dbReference type="OMA" id="AFNKWSR"/>
<dbReference type="STRING" id="361077.A0A152A4J7"/>
<sequence length="448" mass="51834">MTKRYLICFSGELTNFKLPELESIAKIYNIDIKYDKSAWDNVDTDNDSPFLYIEVNSEEDIVKIAKRSILIRHIYEIFSEGIEFKELLNGLNSNYTTEYLSDYLIGKTFKFEVEAYGRKHSQKQKLSIMEEFNDTPLWVNGTACMKPKPEQMENHIRWFAIEDWGRLGKDIRKRFFGKRICDGGRETIIKFNLTDRGYLGTTTMDPELSLISANMALVNKGDMMLDPFVGTGSFLYVSAHYGAYVIGCDIDMKQMKKQEDLNLETNFEQYKLTDQFLGIVLSDNSIPTWRMNNTFDQIITDPPYGIRAGAKRVGPKDNRKDVVIPLELQRDHIPQYVDYSVPEVMKDLLLLAAKTLKVGGRLVYWLPCSATDFKISELPTHPCLRLLYHQCYQGLSLKWGRRLITMEKHLEYQEASDDQLGQLNPQHANLRSIVHPKIQDNNNKQSLN</sequence>
<gene>
    <name evidence="13" type="ORF">DLAC_02277</name>
</gene>
<evidence type="ECO:0000259" key="11">
    <source>
        <dbReference type="Pfam" id="PF01170"/>
    </source>
</evidence>
<dbReference type="FunCoup" id="A0A152A4J7">
    <property type="interactions" value="636"/>
</dbReference>
<keyword evidence="8 10" id="KW-0694">RNA-binding</keyword>
<dbReference type="GO" id="GO:0000049">
    <property type="term" value="F:tRNA binding"/>
    <property type="evidence" value="ECO:0007669"/>
    <property type="project" value="UniProtKB-UniRule"/>
</dbReference>
<dbReference type="AlphaFoldDB" id="A0A152A4J7"/>
<dbReference type="PIRSF" id="PIRSF017259">
    <property type="entry name" value="tRNA_mtfrase_TRM11"/>
    <property type="match status" value="1"/>
</dbReference>
<keyword evidence="7 10" id="KW-0819">tRNA processing</keyword>
<evidence type="ECO:0000256" key="10">
    <source>
        <dbReference type="PROSITE-ProRule" id="PRU00959"/>
    </source>
</evidence>
<dbReference type="PROSITE" id="PS00092">
    <property type="entry name" value="N6_MTASE"/>
    <property type="match status" value="1"/>
</dbReference>
<dbReference type="InterPro" id="IPR000241">
    <property type="entry name" value="RlmKL-like_Mtase"/>
</dbReference>
<keyword evidence="3 10" id="KW-0820">tRNA-binding</keyword>
<evidence type="ECO:0000256" key="6">
    <source>
        <dbReference type="ARBA" id="ARBA00022691"/>
    </source>
</evidence>
<dbReference type="Proteomes" id="UP000076078">
    <property type="component" value="Unassembled WGS sequence"/>
</dbReference>
<dbReference type="PANTHER" id="PTHR13370">
    <property type="entry name" value="RNA METHYLASE-RELATED"/>
    <property type="match status" value="1"/>
</dbReference>
<feature type="domain" description="tRNA (guanine(10)-N(2))-methyltransferase TRMT11 N-terminal" evidence="12">
    <location>
        <begin position="4"/>
        <end position="146"/>
    </location>
</feature>
<evidence type="ECO:0000256" key="5">
    <source>
        <dbReference type="ARBA" id="ARBA00022679"/>
    </source>
</evidence>
<evidence type="ECO:0000256" key="3">
    <source>
        <dbReference type="ARBA" id="ARBA00022555"/>
    </source>
</evidence>
<evidence type="ECO:0000256" key="8">
    <source>
        <dbReference type="ARBA" id="ARBA00022884"/>
    </source>
</evidence>
<evidence type="ECO:0000256" key="9">
    <source>
        <dbReference type="ARBA" id="ARBA00066937"/>
    </source>
</evidence>
<dbReference type="GO" id="GO:0160102">
    <property type="term" value="F:tRNA (guanine(10)-N2)-methyltransferase activity"/>
    <property type="evidence" value="ECO:0007669"/>
    <property type="project" value="UniProtKB-EC"/>
</dbReference>
<name>A0A152A4J7_TIELA</name>
<organism evidence="13 14">
    <name type="scientific">Tieghemostelium lacteum</name>
    <name type="common">Slime mold</name>
    <name type="synonym">Dictyostelium lacteum</name>
    <dbReference type="NCBI Taxonomy" id="361077"/>
    <lineage>
        <taxon>Eukaryota</taxon>
        <taxon>Amoebozoa</taxon>
        <taxon>Evosea</taxon>
        <taxon>Eumycetozoa</taxon>
        <taxon>Dictyostelia</taxon>
        <taxon>Dictyosteliales</taxon>
        <taxon>Raperosteliaceae</taxon>
        <taxon>Tieghemostelium</taxon>
    </lineage>
</organism>
<keyword evidence="14" id="KW-1185">Reference proteome</keyword>
<accession>A0A152A4J7</accession>
<dbReference type="GO" id="GO:0032259">
    <property type="term" value="P:methylation"/>
    <property type="evidence" value="ECO:0007669"/>
    <property type="project" value="UniProtKB-UniRule"/>
</dbReference>
<dbReference type="Pfam" id="PF25904">
    <property type="entry name" value="Tmrp11_N"/>
    <property type="match status" value="1"/>
</dbReference>
<reference evidence="13 14" key="1">
    <citation type="submission" date="2015-12" db="EMBL/GenBank/DDBJ databases">
        <title>Dictyostelia acquired genes for synthesis and detection of signals that induce cell-type specialization by lateral gene transfer from prokaryotes.</title>
        <authorList>
            <person name="Gloeckner G."/>
            <person name="Schaap P."/>
        </authorList>
    </citation>
    <scope>NUCLEOTIDE SEQUENCE [LARGE SCALE GENOMIC DNA]</scope>
    <source>
        <strain evidence="13 14">TK</strain>
    </source>
</reference>
<dbReference type="OrthoDB" id="296065at2759"/>
<keyword evidence="6 10" id="KW-0949">S-adenosyl-L-methionine</keyword>
<evidence type="ECO:0000256" key="7">
    <source>
        <dbReference type="ARBA" id="ARBA00022694"/>
    </source>
</evidence>
<evidence type="ECO:0000259" key="12">
    <source>
        <dbReference type="Pfam" id="PF25904"/>
    </source>
</evidence>
<evidence type="ECO:0000256" key="2">
    <source>
        <dbReference type="ARBA" id="ARBA00022490"/>
    </source>
</evidence>
<dbReference type="InterPro" id="IPR059073">
    <property type="entry name" value="TRMT11_N"/>
</dbReference>
<dbReference type="GO" id="GO:0043527">
    <property type="term" value="C:tRNA methyltransferase complex"/>
    <property type="evidence" value="ECO:0007669"/>
    <property type="project" value="UniProtKB-ARBA"/>
</dbReference>
<dbReference type="Pfam" id="PF01170">
    <property type="entry name" value="UPF0020"/>
    <property type="match status" value="1"/>
</dbReference>